<dbReference type="AlphaFoldDB" id="A0AAD1VK57"/>
<dbReference type="EMBL" id="OW240912">
    <property type="protein sequence ID" value="CAH2220247.1"/>
    <property type="molecule type" value="Genomic_DNA"/>
</dbReference>
<feature type="region of interest" description="Disordered" evidence="1">
    <location>
        <begin position="1"/>
        <end position="25"/>
    </location>
</feature>
<evidence type="ECO:0000313" key="2">
    <source>
        <dbReference type="EMBL" id="CAH2220247.1"/>
    </source>
</evidence>
<name>A0AAD1VK57_PELCU</name>
<proteinExistence type="predicted"/>
<gene>
    <name evidence="2" type="ORF">PECUL_23A016961</name>
</gene>
<reference evidence="2" key="1">
    <citation type="submission" date="2022-03" db="EMBL/GenBank/DDBJ databases">
        <authorList>
            <person name="Alioto T."/>
            <person name="Alioto T."/>
            <person name="Gomez Garrido J."/>
        </authorList>
    </citation>
    <scope>NUCLEOTIDE SEQUENCE</scope>
</reference>
<sequence length="77" mass="8389">MGNNREQPLRKSRPPDTALDASTSTAHTYDYPRHLQTLAQDLGCLQGAFVLSAPVDPGNPDPNPAPVQRNIPIPKME</sequence>
<protein>
    <submittedName>
        <fullName evidence="2">Uncharacterized protein</fullName>
    </submittedName>
</protein>
<evidence type="ECO:0000256" key="1">
    <source>
        <dbReference type="SAM" id="MobiDB-lite"/>
    </source>
</evidence>
<accession>A0AAD1VK57</accession>
<dbReference type="Proteomes" id="UP001295444">
    <property type="component" value="Chromosome 01"/>
</dbReference>
<keyword evidence="3" id="KW-1185">Reference proteome</keyword>
<organism evidence="2 3">
    <name type="scientific">Pelobates cultripes</name>
    <name type="common">Western spadefoot toad</name>
    <dbReference type="NCBI Taxonomy" id="61616"/>
    <lineage>
        <taxon>Eukaryota</taxon>
        <taxon>Metazoa</taxon>
        <taxon>Chordata</taxon>
        <taxon>Craniata</taxon>
        <taxon>Vertebrata</taxon>
        <taxon>Euteleostomi</taxon>
        <taxon>Amphibia</taxon>
        <taxon>Batrachia</taxon>
        <taxon>Anura</taxon>
        <taxon>Pelobatoidea</taxon>
        <taxon>Pelobatidae</taxon>
        <taxon>Pelobates</taxon>
    </lineage>
</organism>
<evidence type="ECO:0000313" key="3">
    <source>
        <dbReference type="Proteomes" id="UP001295444"/>
    </source>
</evidence>
<feature type="region of interest" description="Disordered" evidence="1">
    <location>
        <begin position="53"/>
        <end position="77"/>
    </location>
</feature>